<dbReference type="NCBIfam" id="NF001936">
    <property type="entry name" value="PRK00714.1-3"/>
    <property type="match status" value="1"/>
</dbReference>
<comment type="similarity">
    <text evidence="3">Belongs to the Nudix hydrolase family.</text>
</comment>
<sequence>MGKYKEYRPNVAAIVLSPNYPERKEFMIARRKGMRKGWQFPQGGIDEGESPREALLRELKEEIGTDEVEIIAEYPEWISYDFPKKSRNPRRYPFKGQRQKYFLVKLKEGAKIDLNSFEAPEFEEYKYVEMDELFRRITFFKRRVYRQVVDYFIKKGLL</sequence>
<dbReference type="Proteomes" id="UP000008633">
    <property type="component" value="Chromosome"/>
</dbReference>
<dbReference type="CDD" id="cd03671">
    <property type="entry name" value="NUDIX_Ap4A_hydrolase_plant_like"/>
    <property type="match status" value="1"/>
</dbReference>
<dbReference type="RefSeq" id="WP_013553600.1">
    <property type="nucleotide sequence ID" value="NC_014935.1"/>
</dbReference>
<comment type="cofactor">
    <cofactor evidence="1">
        <name>Mn(2+)</name>
        <dbReference type="ChEBI" id="CHEBI:29035"/>
    </cofactor>
</comment>
<reference evidence="5 6" key="1">
    <citation type="journal article" date="2011" name="Stand. Genomic Sci.">
        <title>Complete genome sequence of Nitratifractor salsuginis type strain (E9I37-1).</title>
        <authorList>
            <person name="Anderson I."/>
            <person name="Sikorski J."/>
            <person name="Zeytun A."/>
            <person name="Nolan M."/>
            <person name="Lapidus A."/>
            <person name="Lucas S."/>
            <person name="Hammon N."/>
            <person name="Deshpande S."/>
            <person name="Cheng J.F."/>
            <person name="Tapia R."/>
            <person name="Han C."/>
            <person name="Goodwin L."/>
            <person name="Pitluck S."/>
            <person name="Liolios K."/>
            <person name="Pagani I."/>
            <person name="Ivanova N."/>
            <person name="Huntemann M."/>
            <person name="Mavromatis K."/>
            <person name="Ovchinikova G."/>
            <person name="Pati A."/>
            <person name="Chen A."/>
            <person name="Palaniappan K."/>
            <person name="Land M."/>
            <person name="Hauser L."/>
            <person name="Brambilla E.M."/>
            <person name="Ngatchou-Djao O.D."/>
            <person name="Rohde M."/>
            <person name="Tindall B.J."/>
            <person name="Goker M."/>
            <person name="Detter J.C."/>
            <person name="Woyke T."/>
            <person name="Bristow J."/>
            <person name="Eisen J.A."/>
            <person name="Markowitz V."/>
            <person name="Hugenholtz P."/>
            <person name="Klenk H.P."/>
            <person name="Kyrpides N.C."/>
        </authorList>
    </citation>
    <scope>NUCLEOTIDE SEQUENCE [LARGE SCALE GENOMIC DNA]</scope>
    <source>
        <strain evidence="6">DSM 16511 / JCM 12458 / E9I37-1</strain>
    </source>
</reference>
<keyword evidence="6" id="KW-1185">Reference proteome</keyword>
<evidence type="ECO:0000313" key="6">
    <source>
        <dbReference type="Proteomes" id="UP000008633"/>
    </source>
</evidence>
<feature type="domain" description="Nudix hydrolase" evidence="4">
    <location>
        <begin position="6"/>
        <end position="150"/>
    </location>
</feature>
<dbReference type="eggNOG" id="COG0494">
    <property type="taxonomic scope" value="Bacteria"/>
</dbReference>
<proteinExistence type="inferred from homology"/>
<dbReference type="GO" id="GO:0006167">
    <property type="term" value="P:AMP biosynthetic process"/>
    <property type="evidence" value="ECO:0007669"/>
    <property type="project" value="TreeGrafter"/>
</dbReference>
<dbReference type="InterPro" id="IPR015797">
    <property type="entry name" value="NUDIX_hydrolase-like_dom_sf"/>
</dbReference>
<dbReference type="InterPro" id="IPR051325">
    <property type="entry name" value="Nudix_hydrolase_domain"/>
</dbReference>
<dbReference type="InterPro" id="IPR000086">
    <property type="entry name" value="NUDIX_hydrolase_dom"/>
</dbReference>
<keyword evidence="2 3" id="KW-0378">Hydrolase</keyword>
<dbReference type="AlphaFoldDB" id="E6X1H2"/>
<evidence type="ECO:0000256" key="3">
    <source>
        <dbReference type="RuleBase" id="RU003476"/>
    </source>
</evidence>
<evidence type="ECO:0000256" key="1">
    <source>
        <dbReference type="ARBA" id="ARBA00001936"/>
    </source>
</evidence>
<dbReference type="PROSITE" id="PS00893">
    <property type="entry name" value="NUDIX_BOX"/>
    <property type="match status" value="1"/>
</dbReference>
<dbReference type="KEGG" id="nsa:Nitsa_0637"/>
<organism evidence="5 6">
    <name type="scientific">Nitratifractor salsuginis (strain DSM 16511 / JCM 12458 / E9I37-1)</name>
    <dbReference type="NCBI Taxonomy" id="749222"/>
    <lineage>
        <taxon>Bacteria</taxon>
        <taxon>Pseudomonadati</taxon>
        <taxon>Campylobacterota</taxon>
        <taxon>Epsilonproteobacteria</taxon>
        <taxon>Campylobacterales</taxon>
        <taxon>Sulfurovaceae</taxon>
        <taxon>Nitratifractor</taxon>
    </lineage>
</organism>
<dbReference type="EMBL" id="CP002452">
    <property type="protein sequence ID" value="ADV45905.1"/>
    <property type="molecule type" value="Genomic_DNA"/>
</dbReference>
<dbReference type="NCBIfam" id="NF001938">
    <property type="entry name" value="PRK00714.1-5"/>
    <property type="match status" value="1"/>
</dbReference>
<dbReference type="HOGENOM" id="CLU_087195_3_0_7"/>
<dbReference type="PROSITE" id="PS51462">
    <property type="entry name" value="NUDIX"/>
    <property type="match status" value="1"/>
</dbReference>
<dbReference type="Gene3D" id="3.90.79.10">
    <property type="entry name" value="Nucleoside Triphosphate Pyrophosphohydrolase"/>
    <property type="match status" value="1"/>
</dbReference>
<dbReference type="InterPro" id="IPR022927">
    <property type="entry name" value="RppH"/>
</dbReference>
<name>E6X1H2_NITSE</name>
<reference evidence="6" key="2">
    <citation type="submission" date="2011-01" db="EMBL/GenBank/DDBJ databases">
        <title>The complete genome of Nitratifractor salsuginis DSM 16511.</title>
        <authorList>
            <consortium name="US DOE Joint Genome Institute (JGI-PGF)"/>
            <person name="Lucas S."/>
            <person name="Copeland A."/>
            <person name="Lapidus A."/>
            <person name="Bruce D."/>
            <person name="Goodwin L."/>
            <person name="Pitluck S."/>
            <person name="Kyrpides N."/>
            <person name="Mavromatis K."/>
            <person name="Ivanova N."/>
            <person name="Mikhailova N."/>
            <person name="Zeytun A."/>
            <person name="Detter J.C."/>
            <person name="Tapia R."/>
            <person name="Han C."/>
            <person name="Land M."/>
            <person name="Hauser L."/>
            <person name="Markowitz V."/>
            <person name="Cheng J.-F."/>
            <person name="Hugenholtz P."/>
            <person name="Woyke T."/>
            <person name="Wu D."/>
            <person name="Tindall B."/>
            <person name="Schuetze A."/>
            <person name="Brambilla E."/>
            <person name="Klenk H.-P."/>
            <person name="Eisen J.A."/>
        </authorList>
    </citation>
    <scope>NUCLEOTIDE SEQUENCE [LARGE SCALE GENOMIC DNA]</scope>
    <source>
        <strain evidence="6">DSM 16511 / JCM 12458 / E9I37-1</strain>
    </source>
</reference>
<dbReference type="InterPro" id="IPR020476">
    <property type="entry name" value="Nudix_hydrolase"/>
</dbReference>
<dbReference type="GO" id="GO:0006754">
    <property type="term" value="P:ATP biosynthetic process"/>
    <property type="evidence" value="ECO:0007669"/>
    <property type="project" value="TreeGrafter"/>
</dbReference>
<dbReference type="Pfam" id="PF00293">
    <property type="entry name" value="NUDIX"/>
    <property type="match status" value="1"/>
</dbReference>
<protein>
    <submittedName>
        <fullName evidence="5">NUDIX hydrolase</fullName>
    </submittedName>
</protein>
<dbReference type="STRING" id="749222.Nitsa_0637"/>
<dbReference type="PANTHER" id="PTHR21340:SF0">
    <property type="entry name" value="BIS(5'-NUCLEOSYL)-TETRAPHOSPHATASE [ASYMMETRICAL]"/>
    <property type="match status" value="1"/>
</dbReference>
<dbReference type="OrthoDB" id="9810648at2"/>
<dbReference type="PANTHER" id="PTHR21340">
    <property type="entry name" value="DIADENOSINE 5,5-P1,P4-TETRAPHOSPHATE PYROPHOSPHOHYDROLASE MUTT"/>
    <property type="match status" value="1"/>
</dbReference>
<dbReference type="GO" id="GO:0004081">
    <property type="term" value="F:bis(5'-nucleosyl)-tetraphosphatase (asymmetrical) activity"/>
    <property type="evidence" value="ECO:0007669"/>
    <property type="project" value="TreeGrafter"/>
</dbReference>
<evidence type="ECO:0000313" key="5">
    <source>
        <dbReference type="EMBL" id="ADV45905.1"/>
    </source>
</evidence>
<dbReference type="SUPFAM" id="SSF55811">
    <property type="entry name" value="Nudix"/>
    <property type="match status" value="1"/>
</dbReference>
<dbReference type="PRINTS" id="PR00502">
    <property type="entry name" value="NUDIXFAMILY"/>
</dbReference>
<dbReference type="InterPro" id="IPR020084">
    <property type="entry name" value="NUDIX_hydrolase_CS"/>
</dbReference>
<evidence type="ECO:0000259" key="4">
    <source>
        <dbReference type="PROSITE" id="PS51462"/>
    </source>
</evidence>
<gene>
    <name evidence="5" type="ordered locus">Nitsa_0637</name>
</gene>
<accession>E6X1H2</accession>
<evidence type="ECO:0000256" key="2">
    <source>
        <dbReference type="ARBA" id="ARBA00022801"/>
    </source>
</evidence>